<name>A0A143BH65_9BACT</name>
<dbReference type="eggNOG" id="COG0457">
    <property type="taxonomic scope" value="Bacteria"/>
</dbReference>
<reference evidence="2 3" key="1">
    <citation type="journal article" date="2014" name="Proc. Natl. Acad. Sci. U.S.A.">
        <title>Functional type 2 photosynthetic reaction centers found in the rare bacterial phylum Gemmatimonadetes.</title>
        <authorList>
            <person name="Zeng Y."/>
            <person name="Feng F."/>
            <person name="Medova H."/>
            <person name="Dean J."/>
            <person name="Koblizek M."/>
        </authorList>
    </citation>
    <scope>NUCLEOTIDE SEQUENCE [LARGE SCALE GENOMIC DNA]</scope>
    <source>
        <strain evidence="2 3">AP64</strain>
    </source>
</reference>
<gene>
    <name evidence="2" type="ORF">GEMMAAP_05035</name>
</gene>
<dbReference type="OrthoDB" id="6703156at2"/>
<dbReference type="EMBL" id="CP011454">
    <property type="protein sequence ID" value="AMW04378.1"/>
    <property type="molecule type" value="Genomic_DNA"/>
</dbReference>
<dbReference type="InterPro" id="IPR011990">
    <property type="entry name" value="TPR-like_helical_dom_sf"/>
</dbReference>
<protein>
    <submittedName>
        <fullName evidence="2">Uncharacterized protein</fullName>
    </submittedName>
</protein>
<keyword evidence="3" id="KW-1185">Reference proteome</keyword>
<dbReference type="STRING" id="1379270.GEMMAAP_05035"/>
<dbReference type="RefSeq" id="WP_026849976.1">
    <property type="nucleotide sequence ID" value="NZ_CP011454.1"/>
</dbReference>
<evidence type="ECO:0000313" key="2">
    <source>
        <dbReference type="EMBL" id="AMW04378.1"/>
    </source>
</evidence>
<accession>A0A143BH65</accession>
<proteinExistence type="predicted"/>
<dbReference type="AlphaFoldDB" id="A0A143BH65"/>
<evidence type="ECO:0000256" key="1">
    <source>
        <dbReference type="SAM" id="SignalP"/>
    </source>
</evidence>
<dbReference type="KEGG" id="gph:GEMMAAP_05035"/>
<organism evidence="2 3">
    <name type="scientific">Gemmatimonas phototrophica</name>
    <dbReference type="NCBI Taxonomy" id="1379270"/>
    <lineage>
        <taxon>Bacteria</taxon>
        <taxon>Pseudomonadati</taxon>
        <taxon>Gemmatimonadota</taxon>
        <taxon>Gemmatimonadia</taxon>
        <taxon>Gemmatimonadales</taxon>
        <taxon>Gemmatimonadaceae</taxon>
        <taxon>Gemmatimonas</taxon>
    </lineage>
</organism>
<keyword evidence="1" id="KW-0732">Signal</keyword>
<dbReference type="Gene3D" id="1.25.40.10">
    <property type="entry name" value="Tetratricopeptide repeat domain"/>
    <property type="match status" value="1"/>
</dbReference>
<evidence type="ECO:0000313" key="3">
    <source>
        <dbReference type="Proteomes" id="UP000076404"/>
    </source>
</evidence>
<feature type="chain" id="PRO_5007506595" evidence="1">
    <location>
        <begin position="38"/>
        <end position="444"/>
    </location>
</feature>
<reference evidence="2 3" key="2">
    <citation type="journal article" date="2016" name="Environ. Microbiol. Rep.">
        <title>Metagenomic evidence for the presence of phototrophic Gemmatimonadetes bacteria in diverse environments.</title>
        <authorList>
            <person name="Zeng Y."/>
            <person name="Baumbach J."/>
            <person name="Barbosa E.G."/>
            <person name="Azevedo V."/>
            <person name="Zhang C."/>
            <person name="Koblizek M."/>
        </authorList>
    </citation>
    <scope>NUCLEOTIDE SEQUENCE [LARGE SCALE GENOMIC DNA]</scope>
    <source>
        <strain evidence="2 3">AP64</strain>
    </source>
</reference>
<dbReference type="Proteomes" id="UP000076404">
    <property type="component" value="Chromosome"/>
</dbReference>
<dbReference type="SUPFAM" id="SSF48452">
    <property type="entry name" value="TPR-like"/>
    <property type="match status" value="1"/>
</dbReference>
<sequence length="444" mass="48358">MLLNLRGLQARRGVSCAAAIVVALASMWLAPMAVAQAQDAPADRYATAMNVAYAARQRGDTASAREYFTRAIAVDSTQAAPHIELGYLELAGGNKPSAARWFSQGAALAPQNADVRRQLGYVLIDLRRTDDAIKALESIGTTPSGYTDRDRLALAYLYDSATRNAEALEAFRAAALSADTGVANPARRALRVKGDVGTVLFSEGYLAPFYQSRFDNAIGFGFLRHGIESGASWAPAAYTSLRVTRDSKSTGGGGQSRVLSDNAAILAGGVRVRPWHGPLWLYAEAGGAYSLLTNDTTSWRRDVRAGGYLIAQDERRLVRDANWKLLTDIAADVSWYERFDKNVIGYALLREGVRFGTPGKLALDLFGRGWVGYDSRGDFFNRAAESGGGAALRVGPHFVLFTEGIYGRFFEQPTPGVKRRYQEWRVTAVWGWRALKPLREGGAR</sequence>
<feature type="signal peptide" evidence="1">
    <location>
        <begin position="1"/>
        <end position="37"/>
    </location>
</feature>